<evidence type="ECO:0000256" key="3">
    <source>
        <dbReference type="RuleBase" id="RU003616"/>
    </source>
</evidence>
<dbReference type="OrthoDB" id="1431247at2759"/>
<dbReference type="VEuPathDB" id="FungiDB:I7I53_11628"/>
<dbReference type="PANTHER" id="PTHR11527">
    <property type="entry name" value="HEAT-SHOCK PROTEIN 20 FAMILY MEMBER"/>
    <property type="match status" value="1"/>
</dbReference>
<dbReference type="Pfam" id="PF00011">
    <property type="entry name" value="HSP20"/>
    <property type="match status" value="1"/>
</dbReference>
<dbReference type="PROSITE" id="PS01031">
    <property type="entry name" value="SHSP"/>
    <property type="match status" value="1"/>
</dbReference>
<dbReference type="Proteomes" id="UP000008142">
    <property type="component" value="Unassembled WGS sequence"/>
</dbReference>
<dbReference type="InterPro" id="IPR008978">
    <property type="entry name" value="HSP20-like_chaperone"/>
</dbReference>
<dbReference type="Proteomes" id="UP000663419">
    <property type="component" value="Chromosome 6"/>
</dbReference>
<dbReference type="AlphaFoldDB" id="F0UW03"/>
<feature type="domain" description="SHSP" evidence="5">
    <location>
        <begin position="140"/>
        <end position="300"/>
    </location>
</feature>
<evidence type="ECO:0000313" key="6">
    <source>
        <dbReference type="EMBL" id="EGC42513.1"/>
    </source>
</evidence>
<feature type="region of interest" description="Disordered" evidence="4">
    <location>
        <begin position="187"/>
        <end position="243"/>
    </location>
</feature>
<proteinExistence type="inferred from homology"/>
<dbReference type="OMA" id="SKREYHY"/>
<gene>
    <name evidence="6" type="ORF">HCEG_09295</name>
    <name evidence="7" type="ORF">I7I53_11628</name>
</gene>
<name>F0UW03_AJEC8</name>
<dbReference type="SUPFAM" id="SSF49764">
    <property type="entry name" value="HSP20-like chaperones"/>
    <property type="match status" value="1"/>
</dbReference>
<dbReference type="EMBL" id="DS990645">
    <property type="protein sequence ID" value="EGC42513.1"/>
    <property type="molecule type" value="Genomic_DNA"/>
</dbReference>
<sequence length="300" mass="33171">MSAAGHLYKLPGHPAEMCCFLFPQKQDEIQKPNIVDDQLLQEAVLRYPLMFTRPAVKLKDRLPTSAYRISKLSTVRTTPSVHPAKTTTINNPSSPNRFNQTRKMSFFPRLAHPSGDFTPLFRLLDDYESHRSGTESTSSSTLRSFAPRFDVRETKDAYHLDGELPGIAQKDIDIEFTDAQTLVVKGRSEREYSASSGGDEEPSDAGHGGKKTRQATVEDEDASSTTAVTKTGGKSQEVGSPLRGGMKYWVSERSVGEFSRSFNFPTRVDQDKVKASLKNGILSIAVPKAATPTSKRINIE</sequence>
<reference evidence="7" key="2">
    <citation type="submission" date="2021-01" db="EMBL/GenBank/DDBJ databases">
        <title>Chromosome-level genome assembly of a human fungal pathogen reveals clustering of transcriptionally co-regulated genes.</title>
        <authorList>
            <person name="Voorhies M."/>
            <person name="Cohen S."/>
            <person name="Shea T.P."/>
            <person name="Petrus S."/>
            <person name="Munoz J.F."/>
            <person name="Poplawski S."/>
            <person name="Goldman W.E."/>
            <person name="Michael T."/>
            <person name="Cuomo C.A."/>
            <person name="Sil A."/>
            <person name="Beyhan S."/>
        </authorList>
    </citation>
    <scope>NUCLEOTIDE SEQUENCE</scope>
    <source>
        <strain evidence="7">H88</strain>
    </source>
</reference>
<dbReference type="EMBL" id="CP069107">
    <property type="protein sequence ID" value="QSS57446.1"/>
    <property type="molecule type" value="Genomic_DNA"/>
</dbReference>
<dbReference type="HOGENOM" id="CLU_046737_1_1_1"/>
<protein>
    <submittedName>
        <fullName evidence="7">Heat shock protein</fullName>
    </submittedName>
</protein>
<feature type="compositionally biased region" description="Polar residues" evidence="4">
    <location>
        <begin position="223"/>
        <end position="238"/>
    </location>
</feature>
<reference evidence="8" key="1">
    <citation type="submission" date="2008-07" db="EMBL/GenBank/DDBJ databases">
        <title>Annotation of Ajellomyces capsulatus strain H88.</title>
        <authorList>
            <person name="Champion M."/>
            <person name="Cuomo C."/>
            <person name="Ma L.-J."/>
            <person name="Henn M.R."/>
            <person name="Sil A."/>
            <person name="Goldman B."/>
            <person name="Young S.K."/>
            <person name="Kodira C.D."/>
            <person name="Zeng Q."/>
            <person name="Koehrsen M."/>
            <person name="Alvarado L."/>
            <person name="Berlin A."/>
            <person name="Borenstein D."/>
            <person name="Chen Z."/>
            <person name="Engels R."/>
            <person name="Freedman E."/>
            <person name="Gellesch M."/>
            <person name="Goldberg J."/>
            <person name="Griggs A."/>
            <person name="Gujja S."/>
            <person name="Heiman D."/>
            <person name="Hepburn T."/>
            <person name="Howarth C."/>
            <person name="Jen D."/>
            <person name="Larson L."/>
            <person name="Lewis B."/>
            <person name="Mehta T."/>
            <person name="Park D."/>
            <person name="Pearson M."/>
            <person name="Roberts A."/>
            <person name="Saif S."/>
            <person name="Shea T."/>
            <person name="Shenoy N."/>
            <person name="Sisk P."/>
            <person name="Stolte C."/>
            <person name="Sykes S."/>
            <person name="Walk T."/>
            <person name="White J."/>
            <person name="Yandava C."/>
            <person name="Klein B."/>
            <person name="McEwen J.G."/>
            <person name="Puccia R."/>
            <person name="Goldman G.H."/>
            <person name="Felipe M.S."/>
            <person name="Nino-Vega G."/>
            <person name="San-Blas G."/>
            <person name="Taylor J."/>
            <person name="Mendoza L."/>
            <person name="Galagan J."/>
            <person name="Nusbaum C."/>
            <person name="Birren B."/>
        </authorList>
    </citation>
    <scope>NUCLEOTIDE SEQUENCE [LARGE SCALE GENOMIC DNA]</scope>
    <source>
        <strain evidence="8">H88</strain>
    </source>
</reference>
<evidence type="ECO:0000259" key="5">
    <source>
        <dbReference type="PROSITE" id="PS01031"/>
    </source>
</evidence>
<dbReference type="CDD" id="cd06464">
    <property type="entry name" value="ACD_sHsps-like"/>
    <property type="match status" value="1"/>
</dbReference>
<organism evidence="8">
    <name type="scientific">Ajellomyces capsulatus (strain H88)</name>
    <name type="common">Darling's disease fungus</name>
    <name type="synonym">Histoplasma capsulatum</name>
    <dbReference type="NCBI Taxonomy" id="544711"/>
    <lineage>
        <taxon>Eukaryota</taxon>
        <taxon>Fungi</taxon>
        <taxon>Dikarya</taxon>
        <taxon>Ascomycota</taxon>
        <taxon>Pezizomycotina</taxon>
        <taxon>Eurotiomycetes</taxon>
        <taxon>Eurotiomycetidae</taxon>
        <taxon>Onygenales</taxon>
        <taxon>Ajellomycetaceae</taxon>
        <taxon>Histoplasma</taxon>
    </lineage>
</organism>
<feature type="region of interest" description="Disordered" evidence="4">
    <location>
        <begin position="78"/>
        <end position="98"/>
    </location>
</feature>
<evidence type="ECO:0000256" key="2">
    <source>
        <dbReference type="PROSITE-ProRule" id="PRU00285"/>
    </source>
</evidence>
<dbReference type="InterPro" id="IPR002068">
    <property type="entry name" value="A-crystallin/Hsp20_dom"/>
</dbReference>
<dbReference type="Gene3D" id="2.60.40.790">
    <property type="match status" value="1"/>
</dbReference>
<accession>F0UW03</accession>
<dbReference type="STRING" id="544711.F0UW03"/>
<dbReference type="InterPro" id="IPR031107">
    <property type="entry name" value="Small_HSP"/>
</dbReference>
<evidence type="ECO:0000313" key="7">
    <source>
        <dbReference type="EMBL" id="QSS57446.1"/>
    </source>
</evidence>
<keyword evidence="1 7" id="KW-0346">Stress response</keyword>
<evidence type="ECO:0000313" key="8">
    <source>
        <dbReference type="Proteomes" id="UP000008142"/>
    </source>
</evidence>
<evidence type="ECO:0000256" key="1">
    <source>
        <dbReference type="ARBA" id="ARBA00023016"/>
    </source>
</evidence>
<comment type="similarity">
    <text evidence="2 3">Belongs to the small heat shock protein (HSP20) family.</text>
</comment>
<evidence type="ECO:0000256" key="4">
    <source>
        <dbReference type="SAM" id="MobiDB-lite"/>
    </source>
</evidence>